<name>A0ABQ9WPS2_9EUKA</name>
<feature type="transmembrane region" description="Helical" evidence="1">
    <location>
        <begin position="380"/>
        <end position="399"/>
    </location>
</feature>
<keyword evidence="3" id="KW-1185">Reference proteome</keyword>
<dbReference type="Proteomes" id="UP001281761">
    <property type="component" value="Unassembled WGS sequence"/>
</dbReference>
<evidence type="ECO:0000256" key="1">
    <source>
        <dbReference type="SAM" id="Phobius"/>
    </source>
</evidence>
<protein>
    <submittedName>
        <fullName evidence="2">Uncharacterized protein</fullName>
    </submittedName>
</protein>
<accession>A0ABQ9WPS2</accession>
<dbReference type="EMBL" id="JARBJD010000496">
    <property type="protein sequence ID" value="KAK2941494.1"/>
    <property type="molecule type" value="Genomic_DNA"/>
</dbReference>
<comment type="caution">
    <text evidence="2">The sequence shown here is derived from an EMBL/GenBank/DDBJ whole genome shotgun (WGS) entry which is preliminary data.</text>
</comment>
<keyword evidence="1" id="KW-1133">Transmembrane helix</keyword>
<reference evidence="2 3" key="1">
    <citation type="journal article" date="2022" name="bioRxiv">
        <title>Genomics of Preaxostyla Flagellates Illuminates Evolutionary Transitions and the Path Towards Mitochondrial Loss.</title>
        <authorList>
            <person name="Novak L.V.F."/>
            <person name="Treitli S.C."/>
            <person name="Pyrih J."/>
            <person name="Halakuc P."/>
            <person name="Pipaliya S.V."/>
            <person name="Vacek V."/>
            <person name="Brzon O."/>
            <person name="Soukal P."/>
            <person name="Eme L."/>
            <person name="Dacks J.B."/>
            <person name="Karnkowska A."/>
            <person name="Elias M."/>
            <person name="Hampl V."/>
        </authorList>
    </citation>
    <scope>NUCLEOTIDE SEQUENCE [LARGE SCALE GENOMIC DNA]</scope>
    <source>
        <strain evidence="2">NAU3</strain>
        <tissue evidence="2">Gut</tissue>
    </source>
</reference>
<organism evidence="2 3">
    <name type="scientific">Blattamonas nauphoetae</name>
    <dbReference type="NCBI Taxonomy" id="2049346"/>
    <lineage>
        <taxon>Eukaryota</taxon>
        <taxon>Metamonada</taxon>
        <taxon>Preaxostyla</taxon>
        <taxon>Oxymonadida</taxon>
        <taxon>Blattamonas</taxon>
    </lineage>
</organism>
<keyword evidence="1" id="KW-0472">Membrane</keyword>
<evidence type="ECO:0000313" key="3">
    <source>
        <dbReference type="Proteomes" id="UP001281761"/>
    </source>
</evidence>
<keyword evidence="1" id="KW-0812">Transmembrane</keyword>
<proteinExistence type="predicted"/>
<sequence length="496" mass="56013">MYLHSNIETAELPTSFILKERSASTPLQSQEPMNRVDPTRNNMSLIQKLQLIVDSCVGSFPTIANEHNEMQPLDTYLFRSSTYSLFGHIIVNTQLFAKEPKSTSASLFQNVTTEKRGEGAFVFTQISKTNTGTVKIKTNVDGIPIEFDTPSYLYTYEVRYFNPHERSNDKKTEIQYYPAAYQVDPDPAKRPPNSSLGRISVPSVEYFPYFVRLMMGTRQLTEPRSLNRDRIITQTSELKRGSVIAEGSILYQANLIIANGFYKVRNRMTLMKGSTLGDASLLCLDSTDSPESTRLVMDNEVTDFDQIVEAGTIFEEGSCVTLKEIIELPLNNTEPIPEDIIIEAGSIIKKGSKIAPQSTVNYCSIWNRLKNTKWHVIDEFVPFLLIFSAYKLLIIMIWTQTISMFSLAHPRVRDGGHSTVRNKVDVALSSSTSFRSTLLRRKPPSSIQSGLLQRSASMTEKTFNVELNSSRSSHALCWIHISAPKHLHASQKTRKR</sequence>
<gene>
    <name evidence="2" type="ORF">BLNAU_23591</name>
</gene>
<evidence type="ECO:0000313" key="2">
    <source>
        <dbReference type="EMBL" id="KAK2941494.1"/>
    </source>
</evidence>